<accession>A0A9D4GEP6</accession>
<reference evidence="1" key="1">
    <citation type="journal article" date="2019" name="bioRxiv">
        <title>The Genome of the Zebra Mussel, Dreissena polymorpha: A Resource for Invasive Species Research.</title>
        <authorList>
            <person name="McCartney M.A."/>
            <person name="Auch B."/>
            <person name="Kono T."/>
            <person name="Mallez S."/>
            <person name="Zhang Y."/>
            <person name="Obille A."/>
            <person name="Becker A."/>
            <person name="Abrahante J.E."/>
            <person name="Garbe J."/>
            <person name="Badalamenti J.P."/>
            <person name="Herman A."/>
            <person name="Mangelson H."/>
            <person name="Liachko I."/>
            <person name="Sullivan S."/>
            <person name="Sone E.D."/>
            <person name="Koren S."/>
            <person name="Silverstein K.A.T."/>
            <person name="Beckman K.B."/>
            <person name="Gohl D.M."/>
        </authorList>
    </citation>
    <scope>NUCLEOTIDE SEQUENCE</scope>
    <source>
        <strain evidence="1">Duluth1</strain>
        <tissue evidence="1">Whole animal</tissue>
    </source>
</reference>
<dbReference type="AlphaFoldDB" id="A0A9D4GEP6"/>
<dbReference type="Proteomes" id="UP000828390">
    <property type="component" value="Unassembled WGS sequence"/>
</dbReference>
<protein>
    <submittedName>
        <fullName evidence="1">Uncharacterized protein</fullName>
    </submittedName>
</protein>
<dbReference type="EMBL" id="JAIWYP010000006">
    <property type="protein sequence ID" value="KAH3815799.1"/>
    <property type="molecule type" value="Genomic_DNA"/>
</dbReference>
<sequence>MCVGVMQHIEKTKVEMFICLVRLMVLSGLTDRRRTALADIVTATSPCDKHTTSYGFALNLYGVPSICSRSSIMKHLQFHESMVTGLIGAD</sequence>
<reference evidence="1" key="2">
    <citation type="submission" date="2020-11" db="EMBL/GenBank/DDBJ databases">
        <authorList>
            <person name="McCartney M.A."/>
            <person name="Auch B."/>
            <person name="Kono T."/>
            <person name="Mallez S."/>
            <person name="Becker A."/>
            <person name="Gohl D.M."/>
            <person name="Silverstein K.A.T."/>
            <person name="Koren S."/>
            <person name="Bechman K.B."/>
            <person name="Herman A."/>
            <person name="Abrahante J.E."/>
            <person name="Garbe J."/>
        </authorList>
    </citation>
    <scope>NUCLEOTIDE SEQUENCE</scope>
    <source>
        <strain evidence="1">Duluth1</strain>
        <tissue evidence="1">Whole animal</tissue>
    </source>
</reference>
<evidence type="ECO:0000313" key="1">
    <source>
        <dbReference type="EMBL" id="KAH3815799.1"/>
    </source>
</evidence>
<proteinExistence type="predicted"/>
<keyword evidence="2" id="KW-1185">Reference proteome</keyword>
<evidence type="ECO:0000313" key="2">
    <source>
        <dbReference type="Proteomes" id="UP000828390"/>
    </source>
</evidence>
<organism evidence="1 2">
    <name type="scientific">Dreissena polymorpha</name>
    <name type="common">Zebra mussel</name>
    <name type="synonym">Mytilus polymorpha</name>
    <dbReference type="NCBI Taxonomy" id="45954"/>
    <lineage>
        <taxon>Eukaryota</taxon>
        <taxon>Metazoa</taxon>
        <taxon>Spiralia</taxon>
        <taxon>Lophotrochozoa</taxon>
        <taxon>Mollusca</taxon>
        <taxon>Bivalvia</taxon>
        <taxon>Autobranchia</taxon>
        <taxon>Heteroconchia</taxon>
        <taxon>Euheterodonta</taxon>
        <taxon>Imparidentia</taxon>
        <taxon>Neoheterodontei</taxon>
        <taxon>Myida</taxon>
        <taxon>Dreissenoidea</taxon>
        <taxon>Dreissenidae</taxon>
        <taxon>Dreissena</taxon>
    </lineage>
</organism>
<comment type="caution">
    <text evidence="1">The sequence shown here is derived from an EMBL/GenBank/DDBJ whole genome shotgun (WGS) entry which is preliminary data.</text>
</comment>
<name>A0A9D4GEP6_DREPO</name>
<gene>
    <name evidence="1" type="ORF">DPMN_144330</name>
</gene>